<comment type="cofactor">
    <cofactor evidence="4">
        <name>pyridoxal 5'-phosphate</name>
        <dbReference type="ChEBI" id="CHEBI:597326"/>
    </cofactor>
</comment>
<sequence length="896" mass="99768">MDIEKQKFLSEFAPDYGYPNAPKNIDQIRASEFKRLDGLVYLDHAGATLYSEQQMEAIFKDLSTNVYGNPHSQSDSSVATSETMKKARQLVLDYCNASPQTYKCIFTSGATAALKLVGETFPWTQESCFMYTRENHNSVLGIREYALSQGAVAFAVDIEEVERGSGLLGDDCSSVWMSPHAAQRRNTARDFDEAPKADSTGHVYNLFAYPSECNFSGVKYSLDLANIVKQDHHNALEGSPYCRGSWMVLIDAAKGSATEPPDLTSFPADFVVISFYKALLFISVLGANLDRSNQVNAAKILRKTYFGGALLGTVAASIADIDYVMRREGIEEWFEDGTQSFLSVASIHHGFKIINTLTTSAIARHTSSLATFTRRALFELRHENGSSVCVLYGTSTKKLSCHGLGPIIAFNLKRPDNSWFGYREVEKLASLSRIQLRTGCFCNPGACSKYLRLSHLELLTNIEAGHVCWDDHDILNGKPTGVVRISFGYMSTFEDAMKFITFIEKSFVSRTREIGNGFGSDVHPIDFSHKDVYVYYKESHFSCCGKLAFREGACLKSITIYPIKSCRGFSVDSWPLCSSGLQHDREWILKSPSGEVLTQKKVPEMCLVSTFIDLEHGILFVESPRCDVRVQIDLLKAVSQCGVREEIMSQFHRYEVQCYDSEVNLWFTNAIGRPCTLLRCVSSQPRRRMNECSHMTRCRDMESKLSFVNEAQILLISEESVSDLNSKLSSMDLALLRHWSHRSGEIRPNSTTVAGAEPPSSMRGHETGLPIHVHPMRFSPNLVISGAGPYTEDLWRVLTIGKEHFVSIGGCNRCEMINVDPQTGQRPKSKEPLATLASFRRVKGKILFGILLSYDGAAEVGDSEQKVKPQLTVGQEVYPCSVNSKDIDAEGTSVCI</sequence>
<dbReference type="GO" id="GO:0006777">
    <property type="term" value="P:Mo-molybdopterin cofactor biosynthetic process"/>
    <property type="evidence" value="ECO:0007669"/>
    <property type="project" value="UniProtKB-UniRule"/>
</dbReference>
<evidence type="ECO:0000256" key="1">
    <source>
        <dbReference type="ARBA" id="ARBA00022679"/>
    </source>
</evidence>
<feature type="domain" description="MOSC" evidence="5">
    <location>
        <begin position="675"/>
        <end position="880"/>
    </location>
</feature>
<gene>
    <name evidence="6" type="ORF">Scep_012136</name>
</gene>
<accession>A0AAP0P6G5</accession>
<dbReference type="Pfam" id="PF03473">
    <property type="entry name" value="MOSC"/>
    <property type="match status" value="1"/>
</dbReference>
<dbReference type="Gene3D" id="3.40.640.10">
    <property type="entry name" value="Type I PLP-dependent aspartate aminotransferase-like (Major domain)"/>
    <property type="match status" value="1"/>
</dbReference>
<keyword evidence="2 4" id="KW-0663">Pyridoxal phosphate</keyword>
<dbReference type="GO" id="GO:0030170">
    <property type="term" value="F:pyridoxal phosphate binding"/>
    <property type="evidence" value="ECO:0007669"/>
    <property type="project" value="UniProtKB-UniRule"/>
</dbReference>
<feature type="active site" evidence="4">
    <location>
        <position position="442"/>
    </location>
</feature>
<evidence type="ECO:0000256" key="3">
    <source>
        <dbReference type="ARBA" id="ARBA00023150"/>
    </source>
</evidence>
<dbReference type="PANTHER" id="PTHR14237:SF80">
    <property type="entry name" value="MOLYBDENUM COFACTOR SULFURASE"/>
    <property type="match status" value="1"/>
</dbReference>
<protein>
    <recommendedName>
        <fullName evidence="4">Molybdenum cofactor sulfurase</fullName>
        <shortName evidence="4">MCS</shortName>
        <shortName evidence="4">MOS</shortName>
        <shortName evidence="4">MoCo sulfurase</shortName>
        <ecNumber evidence="4">2.8.1.9</ecNumber>
    </recommendedName>
    <alternativeName>
        <fullName evidence="4">Molybdenum cofactor sulfurtransferase</fullName>
    </alternativeName>
</protein>
<dbReference type="Pfam" id="PF03476">
    <property type="entry name" value="MOSC_N"/>
    <property type="match status" value="1"/>
</dbReference>
<dbReference type="GO" id="GO:0030151">
    <property type="term" value="F:molybdenum ion binding"/>
    <property type="evidence" value="ECO:0007669"/>
    <property type="project" value="UniProtKB-UniRule"/>
</dbReference>
<organism evidence="6 7">
    <name type="scientific">Stephania cephalantha</name>
    <dbReference type="NCBI Taxonomy" id="152367"/>
    <lineage>
        <taxon>Eukaryota</taxon>
        <taxon>Viridiplantae</taxon>
        <taxon>Streptophyta</taxon>
        <taxon>Embryophyta</taxon>
        <taxon>Tracheophyta</taxon>
        <taxon>Spermatophyta</taxon>
        <taxon>Magnoliopsida</taxon>
        <taxon>Ranunculales</taxon>
        <taxon>Menispermaceae</taxon>
        <taxon>Menispermoideae</taxon>
        <taxon>Cissampelideae</taxon>
        <taxon>Stephania</taxon>
    </lineage>
</organism>
<reference evidence="6 7" key="1">
    <citation type="submission" date="2024-01" db="EMBL/GenBank/DDBJ databases">
        <title>Genome assemblies of Stephania.</title>
        <authorList>
            <person name="Yang L."/>
        </authorList>
    </citation>
    <scope>NUCLEOTIDE SEQUENCE [LARGE SCALE GENOMIC DNA]</scope>
    <source>
        <strain evidence="6">JXDWG</strain>
        <tissue evidence="6">Leaf</tissue>
    </source>
</reference>
<dbReference type="EMBL" id="JBBNAG010000005">
    <property type="protein sequence ID" value="KAK9132608.1"/>
    <property type="molecule type" value="Genomic_DNA"/>
</dbReference>
<dbReference type="InterPro" id="IPR005302">
    <property type="entry name" value="MoCF_Sase_C"/>
</dbReference>
<evidence type="ECO:0000313" key="7">
    <source>
        <dbReference type="Proteomes" id="UP001419268"/>
    </source>
</evidence>
<comment type="function">
    <text evidence="4">Sulfurates the molybdenum cofactor. Sulfation of molybdenum is essential for xanthine dehydrogenase (XDH) and aldehyde oxidase (ADO) enzymes in which molybdenum cofactor is liganded by 1 oxygen and 1 sulfur atom in active form.</text>
</comment>
<dbReference type="InterPro" id="IPR015424">
    <property type="entry name" value="PyrdxlP-dep_Trfase"/>
</dbReference>
<dbReference type="GO" id="GO:0008265">
    <property type="term" value="F:molybdenum cofactor sulfurtransferase activity"/>
    <property type="evidence" value="ECO:0007669"/>
    <property type="project" value="UniProtKB-UniRule"/>
</dbReference>
<dbReference type="SUPFAM" id="SSF53383">
    <property type="entry name" value="PLP-dependent transferases"/>
    <property type="match status" value="1"/>
</dbReference>
<dbReference type="Proteomes" id="UP001419268">
    <property type="component" value="Unassembled WGS sequence"/>
</dbReference>
<dbReference type="PROSITE" id="PS51340">
    <property type="entry name" value="MOSC"/>
    <property type="match status" value="1"/>
</dbReference>
<dbReference type="PANTHER" id="PTHR14237">
    <property type="entry name" value="MOLYBDOPTERIN COFACTOR SULFURASE MOSC"/>
    <property type="match status" value="1"/>
</dbReference>
<comment type="caution">
    <text evidence="6">The sequence shown here is derived from an EMBL/GenBank/DDBJ whole genome shotgun (WGS) entry which is preliminary data.</text>
</comment>
<keyword evidence="1 4" id="KW-0808">Transferase</keyword>
<dbReference type="Pfam" id="PF00266">
    <property type="entry name" value="Aminotran_5"/>
    <property type="match status" value="2"/>
</dbReference>
<dbReference type="InterPro" id="IPR000192">
    <property type="entry name" value="Aminotrans_V_dom"/>
</dbReference>
<dbReference type="HAMAP" id="MF_03050">
    <property type="entry name" value="MOCOS"/>
    <property type="match status" value="1"/>
</dbReference>
<name>A0AAP0P6G5_9MAGN</name>
<comment type="similarity">
    <text evidence="4">Belongs to the class-V pyridoxal-phosphate-dependent aminotransferase family. MOCOS subfamily.</text>
</comment>
<dbReference type="AlphaFoldDB" id="A0AAP0P6G5"/>
<feature type="modified residue" description="N6-(pyridoxal phosphate)lysine" evidence="4">
    <location>
        <position position="277"/>
    </location>
</feature>
<evidence type="ECO:0000313" key="6">
    <source>
        <dbReference type="EMBL" id="KAK9132608.1"/>
    </source>
</evidence>
<proteinExistence type="inferred from homology"/>
<dbReference type="GO" id="GO:0016829">
    <property type="term" value="F:lyase activity"/>
    <property type="evidence" value="ECO:0007669"/>
    <property type="project" value="UniProtKB-UniRule"/>
</dbReference>
<comment type="catalytic activity">
    <reaction evidence="4">
        <text>Mo-molybdopterin + L-cysteine + AH2 = thio-Mo-molybdopterin + L-alanine + A + H2O</text>
        <dbReference type="Rhea" id="RHEA:42636"/>
        <dbReference type="ChEBI" id="CHEBI:13193"/>
        <dbReference type="ChEBI" id="CHEBI:15377"/>
        <dbReference type="ChEBI" id="CHEBI:17499"/>
        <dbReference type="ChEBI" id="CHEBI:35235"/>
        <dbReference type="ChEBI" id="CHEBI:57972"/>
        <dbReference type="ChEBI" id="CHEBI:71302"/>
        <dbReference type="ChEBI" id="CHEBI:82685"/>
        <dbReference type="EC" id="2.8.1.9"/>
    </reaction>
</comment>
<keyword evidence="3 4" id="KW-0501">Molybdenum cofactor biosynthesis</keyword>
<dbReference type="InterPro" id="IPR015421">
    <property type="entry name" value="PyrdxlP-dep_Trfase_major"/>
</dbReference>
<evidence type="ECO:0000259" key="5">
    <source>
        <dbReference type="PROSITE" id="PS51340"/>
    </source>
</evidence>
<evidence type="ECO:0000256" key="4">
    <source>
        <dbReference type="HAMAP-Rule" id="MF_03050"/>
    </source>
</evidence>
<dbReference type="InterPro" id="IPR028886">
    <property type="entry name" value="MoCo_sulfurase"/>
</dbReference>
<dbReference type="EC" id="2.8.1.9" evidence="4"/>
<keyword evidence="7" id="KW-1185">Reference proteome</keyword>
<dbReference type="InterPro" id="IPR005303">
    <property type="entry name" value="MOCOS_middle"/>
</dbReference>
<evidence type="ECO:0000256" key="2">
    <source>
        <dbReference type="ARBA" id="ARBA00022898"/>
    </source>
</evidence>
<dbReference type="SUPFAM" id="SSF141673">
    <property type="entry name" value="MOSC N-terminal domain-like"/>
    <property type="match status" value="1"/>
</dbReference>